<protein>
    <submittedName>
        <fullName evidence="8">Nitrilotriacetate monooxygenase component A</fullName>
    </submittedName>
</protein>
<organism evidence="8 9">
    <name type="scientific">Caballeronia concitans</name>
    <dbReference type="NCBI Taxonomy" id="1777133"/>
    <lineage>
        <taxon>Bacteria</taxon>
        <taxon>Pseudomonadati</taxon>
        <taxon>Pseudomonadota</taxon>
        <taxon>Betaproteobacteria</taxon>
        <taxon>Burkholderiales</taxon>
        <taxon>Burkholderiaceae</taxon>
        <taxon>Caballeronia</taxon>
    </lineage>
</organism>
<dbReference type="GO" id="GO:0004497">
    <property type="term" value="F:monooxygenase activity"/>
    <property type="evidence" value="ECO:0007669"/>
    <property type="project" value="UniProtKB-KW"/>
</dbReference>
<dbReference type="InterPro" id="IPR036661">
    <property type="entry name" value="Luciferase-like_sf"/>
</dbReference>
<dbReference type="OrthoDB" id="4505903at2"/>
<comment type="similarity">
    <text evidence="5">Belongs to the NtaA/SnaA/DszA monooxygenase family.</text>
</comment>
<keyword evidence="1 6" id="KW-0285">Flavoprotein</keyword>
<feature type="binding site" evidence="6">
    <location>
        <position position="58"/>
    </location>
    <ligand>
        <name>FMN</name>
        <dbReference type="ChEBI" id="CHEBI:58210"/>
    </ligand>
</feature>
<evidence type="ECO:0000313" key="8">
    <source>
        <dbReference type="EMBL" id="SAL30462.1"/>
    </source>
</evidence>
<keyword evidence="9" id="KW-1185">Reference proteome</keyword>
<feature type="binding site" evidence="6">
    <location>
        <position position="149"/>
    </location>
    <ligand>
        <name>FMN</name>
        <dbReference type="ChEBI" id="CHEBI:58210"/>
    </ligand>
</feature>
<keyword evidence="4 8" id="KW-0503">Monooxygenase</keyword>
<comment type="caution">
    <text evidence="8">The sequence shown here is derived from an EMBL/GenBank/DDBJ whole genome shotgun (WGS) entry which is preliminary data.</text>
</comment>
<dbReference type="PANTHER" id="PTHR30011">
    <property type="entry name" value="ALKANESULFONATE MONOOXYGENASE-RELATED"/>
    <property type="match status" value="1"/>
</dbReference>
<keyword evidence="3" id="KW-0560">Oxidoreductase</keyword>
<name>A0A658QXC0_9BURK</name>
<dbReference type="Pfam" id="PF00296">
    <property type="entry name" value="Bac_luciferase"/>
    <property type="match status" value="1"/>
</dbReference>
<evidence type="ECO:0000313" key="9">
    <source>
        <dbReference type="Proteomes" id="UP000198263"/>
    </source>
</evidence>
<dbReference type="InterPro" id="IPR051260">
    <property type="entry name" value="Diverse_substr_monoxygenases"/>
</dbReference>
<dbReference type="InterPro" id="IPR011251">
    <property type="entry name" value="Luciferase-like_dom"/>
</dbReference>
<dbReference type="GO" id="GO:0016705">
    <property type="term" value="F:oxidoreductase activity, acting on paired donors, with incorporation or reduction of molecular oxygen"/>
    <property type="evidence" value="ECO:0007669"/>
    <property type="project" value="InterPro"/>
</dbReference>
<reference evidence="8 9" key="1">
    <citation type="submission" date="2016-01" db="EMBL/GenBank/DDBJ databases">
        <authorList>
            <person name="Peeters C."/>
        </authorList>
    </citation>
    <scope>NUCLEOTIDE SEQUENCE [LARGE SCALE GENOMIC DNA]</scope>
    <source>
        <strain evidence="8">LMG 29315</strain>
    </source>
</reference>
<feature type="binding site" evidence="6">
    <location>
        <position position="224"/>
    </location>
    <ligand>
        <name>FMN</name>
        <dbReference type="ChEBI" id="CHEBI:58210"/>
    </ligand>
</feature>
<evidence type="ECO:0000256" key="5">
    <source>
        <dbReference type="ARBA" id="ARBA00033748"/>
    </source>
</evidence>
<dbReference type="InterPro" id="IPR016215">
    <property type="entry name" value="NTA_MOA"/>
</dbReference>
<dbReference type="AlphaFoldDB" id="A0A658QXC0"/>
<dbReference type="EMBL" id="FCNV02000004">
    <property type="protein sequence ID" value="SAL30462.1"/>
    <property type="molecule type" value="Genomic_DNA"/>
</dbReference>
<gene>
    <name evidence="8" type="ORF">AWB72_02585</name>
</gene>
<dbReference type="Proteomes" id="UP000198263">
    <property type="component" value="Unassembled WGS sequence"/>
</dbReference>
<dbReference type="Gene3D" id="3.20.20.30">
    <property type="entry name" value="Luciferase-like domain"/>
    <property type="match status" value="1"/>
</dbReference>
<evidence type="ECO:0000256" key="1">
    <source>
        <dbReference type="ARBA" id="ARBA00022630"/>
    </source>
</evidence>
<dbReference type="PANTHER" id="PTHR30011:SF16">
    <property type="entry name" value="C2H2 FINGER DOMAIN TRANSCRIPTION FACTOR (EUROFUNG)-RELATED"/>
    <property type="match status" value="1"/>
</dbReference>
<dbReference type="CDD" id="cd01095">
    <property type="entry name" value="Nitrilotriacetate_monoxgenase"/>
    <property type="match status" value="1"/>
</dbReference>
<sequence>MNREHMVLGAFLFNPQGDHRMSWRHPDAPGADIFGLSYFQRLAALAESACMDALFIADHVAMWDSYESNVAHYANARLEPITLLSALSAVTRDIGLIGTVSASYSEPYNTARMFASLDHLSQGRAGWNVVTSGMDEEAMNFGRDANLEHRFRYERAAEYLEVVETLWDSWEDGAMLVDKATGAFADPSRVHRIDHDGAHFKVRGPLNVPRSPQGYPLIAQAGASSDGRDLAARYADLHFTRYRGIDDGRAYRQDFDARLARFGRAPGSLKILPGIQPIIGESAAEAEEKRARLESLVPERLGVDMVSSWCGVDVSGMPLDGPLPDLPDEAHYNGQRTNLKRMQGLKEQNKTIREVARLLANAGGAQVMAGTATDIADEMEAWFKAGICDGFILMFPILPTDCADFVNKVVPELQRRGVAQTRYREGTLRDKLGLARPANRFARSR</sequence>
<proteinExistence type="inferred from homology"/>
<evidence type="ECO:0000256" key="2">
    <source>
        <dbReference type="ARBA" id="ARBA00022643"/>
    </source>
</evidence>
<evidence type="ECO:0000256" key="6">
    <source>
        <dbReference type="PIRSR" id="PIRSR000337-1"/>
    </source>
</evidence>
<dbReference type="SUPFAM" id="SSF51679">
    <property type="entry name" value="Bacterial luciferase-like"/>
    <property type="match status" value="1"/>
</dbReference>
<feature type="binding site" evidence="6">
    <location>
        <position position="99"/>
    </location>
    <ligand>
        <name>FMN</name>
        <dbReference type="ChEBI" id="CHEBI:58210"/>
    </ligand>
</feature>
<evidence type="ECO:0000256" key="3">
    <source>
        <dbReference type="ARBA" id="ARBA00023002"/>
    </source>
</evidence>
<feature type="binding site" evidence="6">
    <location>
        <position position="153"/>
    </location>
    <ligand>
        <name>FMN</name>
        <dbReference type="ChEBI" id="CHEBI:58210"/>
    </ligand>
</feature>
<dbReference type="NCBIfam" id="TIGR03860">
    <property type="entry name" value="FMN_nitrolo"/>
    <property type="match status" value="1"/>
</dbReference>
<evidence type="ECO:0000256" key="4">
    <source>
        <dbReference type="ARBA" id="ARBA00023033"/>
    </source>
</evidence>
<evidence type="ECO:0000259" key="7">
    <source>
        <dbReference type="Pfam" id="PF00296"/>
    </source>
</evidence>
<feature type="domain" description="Luciferase-like" evidence="7">
    <location>
        <begin position="22"/>
        <end position="387"/>
    </location>
</feature>
<dbReference type="PIRSF" id="PIRSF000337">
    <property type="entry name" value="NTA_MOA"/>
    <property type="match status" value="1"/>
</dbReference>
<accession>A0A658QXC0</accession>
<keyword evidence="2 6" id="KW-0288">FMN</keyword>
<dbReference type="RefSeq" id="WP_087128109.1">
    <property type="nucleotide sequence ID" value="NZ_FCNV02000004.1"/>
</dbReference>